<dbReference type="GO" id="GO:0030170">
    <property type="term" value="F:pyridoxal phosphate binding"/>
    <property type="evidence" value="ECO:0007669"/>
    <property type="project" value="InterPro"/>
</dbReference>
<dbReference type="InterPro" id="IPR015424">
    <property type="entry name" value="PyrdxlP-dep_Trfase"/>
</dbReference>
<dbReference type="GO" id="GO:0033585">
    <property type="term" value="P:L-phenylalanine biosynthetic process from chorismate via phenylpyruvate"/>
    <property type="evidence" value="ECO:0007669"/>
    <property type="project" value="TreeGrafter"/>
</dbReference>
<keyword evidence="4" id="KW-0032">Aminotransferase</keyword>
<dbReference type="Proteomes" id="UP000192936">
    <property type="component" value="Unassembled WGS sequence"/>
</dbReference>
<name>A0A1X7FHQ9_9PROT</name>
<protein>
    <submittedName>
        <fullName evidence="8">Aromatic-amino-acid transaminase</fullName>
    </submittedName>
</protein>
<dbReference type="GO" id="GO:0042802">
    <property type="term" value="F:identical protein binding"/>
    <property type="evidence" value="ECO:0007669"/>
    <property type="project" value="TreeGrafter"/>
</dbReference>
<dbReference type="Gene3D" id="3.40.640.10">
    <property type="entry name" value="Type I PLP-dependent aspartate aminotransferase-like (Major domain)"/>
    <property type="match status" value="1"/>
</dbReference>
<dbReference type="InterPro" id="IPR015421">
    <property type="entry name" value="PyrdxlP-dep_Trfase_major"/>
</dbReference>
<evidence type="ECO:0000256" key="6">
    <source>
        <dbReference type="ARBA" id="ARBA00022898"/>
    </source>
</evidence>
<evidence type="ECO:0000256" key="3">
    <source>
        <dbReference type="ARBA" id="ARBA00011738"/>
    </source>
</evidence>
<feature type="domain" description="Aminotransferase class I/classII large" evidence="7">
    <location>
        <begin position="27"/>
        <end position="385"/>
    </location>
</feature>
<accession>A0A1X7FHQ9</accession>
<dbReference type="GO" id="GO:0004069">
    <property type="term" value="F:L-aspartate:2-oxoglutarate aminotransferase activity"/>
    <property type="evidence" value="ECO:0007669"/>
    <property type="project" value="TreeGrafter"/>
</dbReference>
<dbReference type="InterPro" id="IPR015422">
    <property type="entry name" value="PyrdxlP-dep_Trfase_small"/>
</dbReference>
<evidence type="ECO:0000313" key="8">
    <source>
        <dbReference type="EMBL" id="SMF52307.1"/>
    </source>
</evidence>
<keyword evidence="6" id="KW-0663">Pyridoxal phosphate</keyword>
<evidence type="ECO:0000256" key="4">
    <source>
        <dbReference type="ARBA" id="ARBA00022576"/>
    </source>
</evidence>
<dbReference type="GO" id="GO:0005829">
    <property type="term" value="C:cytosol"/>
    <property type="evidence" value="ECO:0007669"/>
    <property type="project" value="TreeGrafter"/>
</dbReference>
<dbReference type="InterPro" id="IPR000796">
    <property type="entry name" value="Asp_trans"/>
</dbReference>
<reference evidence="8 9" key="1">
    <citation type="submission" date="2017-04" db="EMBL/GenBank/DDBJ databases">
        <authorList>
            <person name="Afonso C.L."/>
            <person name="Miller P.J."/>
            <person name="Scott M.A."/>
            <person name="Spackman E."/>
            <person name="Goraichik I."/>
            <person name="Dimitrov K.M."/>
            <person name="Suarez D.L."/>
            <person name="Swayne D.E."/>
        </authorList>
    </citation>
    <scope>NUCLEOTIDE SEQUENCE [LARGE SCALE GENOMIC DNA]</scope>
    <source>
        <strain evidence="8 9">A2P</strain>
    </source>
</reference>
<comment type="subunit">
    <text evidence="3">Homodimer.</text>
</comment>
<dbReference type="PRINTS" id="PR00799">
    <property type="entry name" value="TRANSAMINASE"/>
</dbReference>
<dbReference type="PANTHER" id="PTHR11879:SF22">
    <property type="entry name" value="ASPARTATE AMINOTRANSFERASE, MITOCHONDRIAL"/>
    <property type="match status" value="1"/>
</dbReference>
<organism evidence="8 9">
    <name type="scientific">Azospirillum oryzae</name>
    <dbReference type="NCBI Taxonomy" id="286727"/>
    <lineage>
        <taxon>Bacteria</taxon>
        <taxon>Pseudomonadati</taxon>
        <taxon>Pseudomonadota</taxon>
        <taxon>Alphaproteobacteria</taxon>
        <taxon>Rhodospirillales</taxon>
        <taxon>Azospirillaceae</taxon>
        <taxon>Azospirillum</taxon>
    </lineage>
</organism>
<dbReference type="SUPFAM" id="SSF53383">
    <property type="entry name" value="PLP-dependent transferases"/>
    <property type="match status" value="1"/>
</dbReference>
<gene>
    <name evidence="8" type="ORF">SAMN02982917_2892</name>
</gene>
<dbReference type="AlphaFoldDB" id="A0A1X7FHQ9"/>
<comment type="cofactor">
    <cofactor evidence="1">
        <name>pyridoxal 5'-phosphate</name>
        <dbReference type="ChEBI" id="CHEBI:597326"/>
    </cofactor>
</comment>
<dbReference type="PANTHER" id="PTHR11879">
    <property type="entry name" value="ASPARTATE AMINOTRANSFERASE"/>
    <property type="match status" value="1"/>
</dbReference>
<keyword evidence="5" id="KW-0808">Transferase</keyword>
<dbReference type="NCBIfam" id="NF006719">
    <property type="entry name" value="PRK09257.1"/>
    <property type="match status" value="1"/>
</dbReference>
<evidence type="ECO:0000259" key="7">
    <source>
        <dbReference type="Pfam" id="PF00155"/>
    </source>
</evidence>
<sequence length="390" mass="41043">MFNALSRQPDDALLALIGLYKQDPRPGKVDLGVGVYRDEEGRTPVFRAVKAAERLLLDGQDSKSYLGLEGDAGYLERLWSLVGGEAGTKVTAAGVQTPGGSGALRLAADLVLRGGSKRVLVGQPTWPNHVGIFAAAGLEVVSHPFFDTAGQTVLFDRMVAAFEAAQPGDVALLHGSCHNPTGAPLSLDQWKTIAAVLEKRGVLPLVDLAYQGFGRGLDEDAEGLRHLIGAVPETLVAVSSSKSFGLYRERTGAIFAVAAAPAAAELAKSNLMALARTSYSMPPDHGAAVVRTILSDDALTADWTAELDAMRARITGIRRKLAAGLAGAFPALAAVAEQEGMFSLLPLTEAEVLRLRADHAIYMPTSGRINIAGLKTAEVDDVVAKFAALR</sequence>
<dbReference type="RefSeq" id="WP_085086401.1">
    <property type="nucleotide sequence ID" value="NZ_FXAK01000005.1"/>
</dbReference>
<evidence type="ECO:0000313" key="9">
    <source>
        <dbReference type="Proteomes" id="UP000192936"/>
    </source>
</evidence>
<comment type="similarity">
    <text evidence="2">Belongs to the class-I pyridoxal-phosphate-dependent aminotransferase family.</text>
</comment>
<dbReference type="STRING" id="286727.SAMN02982917_2892"/>
<dbReference type="EMBL" id="FXAK01000005">
    <property type="protein sequence ID" value="SMF52307.1"/>
    <property type="molecule type" value="Genomic_DNA"/>
</dbReference>
<evidence type="ECO:0000256" key="5">
    <source>
        <dbReference type="ARBA" id="ARBA00022679"/>
    </source>
</evidence>
<dbReference type="Pfam" id="PF00155">
    <property type="entry name" value="Aminotran_1_2"/>
    <property type="match status" value="1"/>
</dbReference>
<evidence type="ECO:0000256" key="1">
    <source>
        <dbReference type="ARBA" id="ARBA00001933"/>
    </source>
</evidence>
<dbReference type="GO" id="GO:0004838">
    <property type="term" value="F:L-tyrosine-2-oxoglutarate transaminase activity"/>
    <property type="evidence" value="ECO:0007669"/>
    <property type="project" value="TreeGrafter"/>
</dbReference>
<dbReference type="OrthoDB" id="9766445at2"/>
<evidence type="ECO:0000256" key="2">
    <source>
        <dbReference type="ARBA" id="ARBA00007441"/>
    </source>
</evidence>
<proteinExistence type="inferred from homology"/>
<dbReference type="InterPro" id="IPR004839">
    <property type="entry name" value="Aminotransferase_I/II_large"/>
</dbReference>
<dbReference type="Gene3D" id="3.90.1150.10">
    <property type="entry name" value="Aspartate Aminotransferase, domain 1"/>
    <property type="match status" value="1"/>
</dbReference>
<dbReference type="CDD" id="cd00609">
    <property type="entry name" value="AAT_like"/>
    <property type="match status" value="1"/>
</dbReference>